<gene>
    <name evidence="8" type="ORF">C8N24_3867</name>
</gene>
<keyword evidence="4 7" id="KW-1133">Transmembrane helix</keyword>
<dbReference type="Pfam" id="PF13520">
    <property type="entry name" value="AA_permease_2"/>
    <property type="match status" value="1"/>
</dbReference>
<protein>
    <submittedName>
        <fullName evidence="8">Amino acid/polyamine/organocation transporter (APC superfamily)</fullName>
    </submittedName>
</protein>
<feature type="transmembrane region" description="Helical" evidence="7">
    <location>
        <begin position="143"/>
        <end position="161"/>
    </location>
</feature>
<reference evidence="8 9" key="1">
    <citation type="submission" date="2018-10" db="EMBL/GenBank/DDBJ databases">
        <title>Genomic Encyclopedia of Archaeal and Bacterial Type Strains, Phase II (KMG-II): from individual species to whole genera.</title>
        <authorList>
            <person name="Goeker M."/>
        </authorList>
    </citation>
    <scope>NUCLEOTIDE SEQUENCE [LARGE SCALE GENOMIC DNA]</scope>
    <source>
        <strain evidence="8 9">DSM 14954</strain>
    </source>
</reference>
<keyword evidence="9" id="KW-1185">Reference proteome</keyword>
<evidence type="ECO:0000256" key="6">
    <source>
        <dbReference type="SAM" id="MobiDB-lite"/>
    </source>
</evidence>
<evidence type="ECO:0000256" key="5">
    <source>
        <dbReference type="ARBA" id="ARBA00023136"/>
    </source>
</evidence>
<dbReference type="GO" id="GO:0005886">
    <property type="term" value="C:plasma membrane"/>
    <property type="evidence" value="ECO:0007669"/>
    <property type="project" value="UniProtKB-SubCell"/>
</dbReference>
<evidence type="ECO:0000256" key="1">
    <source>
        <dbReference type="ARBA" id="ARBA00004651"/>
    </source>
</evidence>
<feature type="transmembrane region" description="Helical" evidence="7">
    <location>
        <begin position="346"/>
        <end position="364"/>
    </location>
</feature>
<feature type="transmembrane region" description="Helical" evidence="7">
    <location>
        <begin position="402"/>
        <end position="424"/>
    </location>
</feature>
<sequence>MGSRPGYRASMAAYADTSGPTEREGSPLAAGITKKTLLLFIVGDILGGGIYARTGEVAGEIGGAIWTGFLLAAIVAGFTAASYAELVSKYPQAAGAALYIHKAFNKELLTFVVAFAVMCSGLASAAALATAFGGDYLSQFVELPQILVGLVVIGVVTAINFRGIKESAGFNVVCTLIEIAGLFLVVVIGATFLFDGGGDVGRALEFNDDATPALLMVAGASIAFYALIGFEDAVNVAEETQDSTRTFPRTLFTGLAIAGGIYLLVTLIAGMAVPANTLAKSDGPLLEVVTQGPLAVNSKVFAAIALFALINGCLLNLIMASRLMYGMAREKVVPEVLGTVHRGRRTPWVAIAFTASIAAVLVVIGDLTTLADTTVLLLLLVFIGVHVALLRLRGEPVDHEHFRAPIVLPYLGIITCAGLAVQSVTDDPKLVLWAGGLIVFGLILWVVERAVR</sequence>
<evidence type="ECO:0000313" key="8">
    <source>
        <dbReference type="EMBL" id="RKQ93991.1"/>
    </source>
</evidence>
<feature type="transmembrane region" description="Helical" evidence="7">
    <location>
        <begin position="168"/>
        <end position="193"/>
    </location>
</feature>
<dbReference type="PIRSF" id="PIRSF006060">
    <property type="entry name" value="AA_transporter"/>
    <property type="match status" value="1"/>
</dbReference>
<evidence type="ECO:0000256" key="3">
    <source>
        <dbReference type="ARBA" id="ARBA00022692"/>
    </source>
</evidence>
<feature type="transmembrane region" description="Helical" evidence="7">
    <location>
        <begin position="370"/>
        <end position="390"/>
    </location>
</feature>
<accession>A0A660LKU2</accession>
<name>A0A660LKU2_9ACTN</name>
<feature type="transmembrane region" description="Helical" evidence="7">
    <location>
        <begin position="108"/>
        <end position="131"/>
    </location>
</feature>
<keyword evidence="5 7" id="KW-0472">Membrane</keyword>
<feature type="transmembrane region" description="Helical" evidence="7">
    <location>
        <begin position="36"/>
        <end position="52"/>
    </location>
</feature>
<dbReference type="InterPro" id="IPR050367">
    <property type="entry name" value="APC_superfamily"/>
</dbReference>
<dbReference type="AlphaFoldDB" id="A0A660LKU2"/>
<dbReference type="InterPro" id="IPR002293">
    <property type="entry name" value="AA/rel_permease1"/>
</dbReference>
<feature type="transmembrane region" description="Helical" evidence="7">
    <location>
        <begin position="213"/>
        <end position="230"/>
    </location>
</feature>
<feature type="transmembrane region" description="Helical" evidence="7">
    <location>
        <begin position="251"/>
        <end position="273"/>
    </location>
</feature>
<dbReference type="EMBL" id="RBIL01000001">
    <property type="protein sequence ID" value="RKQ93991.1"/>
    <property type="molecule type" value="Genomic_DNA"/>
</dbReference>
<feature type="region of interest" description="Disordered" evidence="6">
    <location>
        <begin position="1"/>
        <end position="27"/>
    </location>
</feature>
<keyword evidence="3 7" id="KW-0812">Transmembrane</keyword>
<dbReference type="Gene3D" id="1.20.1740.10">
    <property type="entry name" value="Amino acid/polyamine transporter I"/>
    <property type="match status" value="1"/>
</dbReference>
<evidence type="ECO:0000256" key="4">
    <source>
        <dbReference type="ARBA" id="ARBA00022989"/>
    </source>
</evidence>
<keyword evidence="2" id="KW-1003">Cell membrane</keyword>
<feature type="transmembrane region" description="Helical" evidence="7">
    <location>
        <begin position="430"/>
        <end position="447"/>
    </location>
</feature>
<proteinExistence type="predicted"/>
<evidence type="ECO:0000256" key="2">
    <source>
        <dbReference type="ARBA" id="ARBA00022475"/>
    </source>
</evidence>
<dbReference type="Proteomes" id="UP000278962">
    <property type="component" value="Unassembled WGS sequence"/>
</dbReference>
<comment type="subcellular location">
    <subcellularLocation>
        <location evidence="1">Cell membrane</location>
        <topology evidence="1">Multi-pass membrane protein</topology>
    </subcellularLocation>
</comment>
<feature type="transmembrane region" description="Helical" evidence="7">
    <location>
        <begin position="300"/>
        <end position="325"/>
    </location>
</feature>
<evidence type="ECO:0000313" key="9">
    <source>
        <dbReference type="Proteomes" id="UP000278962"/>
    </source>
</evidence>
<feature type="transmembrane region" description="Helical" evidence="7">
    <location>
        <begin position="64"/>
        <end position="87"/>
    </location>
</feature>
<dbReference type="GO" id="GO:0022857">
    <property type="term" value="F:transmembrane transporter activity"/>
    <property type="evidence" value="ECO:0007669"/>
    <property type="project" value="InterPro"/>
</dbReference>
<dbReference type="PANTHER" id="PTHR42770:SF11">
    <property type="entry name" value="INNER MEMBRANE TRANSPORT PROTEIN YBAT"/>
    <property type="match status" value="1"/>
</dbReference>
<organism evidence="8 9">
    <name type="scientific">Solirubrobacter pauli</name>
    <dbReference type="NCBI Taxonomy" id="166793"/>
    <lineage>
        <taxon>Bacteria</taxon>
        <taxon>Bacillati</taxon>
        <taxon>Actinomycetota</taxon>
        <taxon>Thermoleophilia</taxon>
        <taxon>Solirubrobacterales</taxon>
        <taxon>Solirubrobacteraceae</taxon>
        <taxon>Solirubrobacter</taxon>
    </lineage>
</organism>
<dbReference type="PANTHER" id="PTHR42770">
    <property type="entry name" value="AMINO ACID TRANSPORTER-RELATED"/>
    <property type="match status" value="1"/>
</dbReference>
<evidence type="ECO:0000256" key="7">
    <source>
        <dbReference type="SAM" id="Phobius"/>
    </source>
</evidence>
<comment type="caution">
    <text evidence="8">The sequence shown here is derived from an EMBL/GenBank/DDBJ whole genome shotgun (WGS) entry which is preliminary data.</text>
</comment>